<dbReference type="Pfam" id="PF00378">
    <property type="entry name" value="ECH_1"/>
    <property type="match status" value="1"/>
</dbReference>
<protein>
    <submittedName>
        <fullName evidence="1">Crotonase/enoyl-CoA hydratase family protein</fullName>
    </submittedName>
</protein>
<dbReference type="Proteomes" id="UP000295431">
    <property type="component" value="Unassembled WGS sequence"/>
</dbReference>
<comment type="caution">
    <text evidence="1">The sequence shown here is derived from an EMBL/GenBank/DDBJ whole genome shotgun (WGS) entry which is preliminary data.</text>
</comment>
<proteinExistence type="predicted"/>
<accession>A0A4R4PEU5</accession>
<sequence>MERTTMTSDAVTVQIDEAVAVVRIDDGKVNALTLDMIGAIQGALESASAGADAVVLTGRPGCLTAGLDRSVMLGADRSVVSGNLRRVTDLYRQMMDLPVPLVVACPGHAVAAGALFLLVADARVGARVPSRIGFNEVQIGLPLFPLAVAAARARLAPRDFVPATIGATLYDSAGALEAGYLDEVVEPDALLDVATERAAALGGLDRRSYLRTRRLVVAPILDEVERATSRRRDQAPTPG</sequence>
<dbReference type="InterPro" id="IPR001753">
    <property type="entry name" value="Enoyl-CoA_hydra/iso"/>
</dbReference>
<evidence type="ECO:0000313" key="1">
    <source>
        <dbReference type="EMBL" id="TDC20347.1"/>
    </source>
</evidence>
<organism evidence="1 2">
    <name type="scientific">Actinomadura bangladeshensis</name>
    <dbReference type="NCBI Taxonomy" id="453573"/>
    <lineage>
        <taxon>Bacteria</taxon>
        <taxon>Bacillati</taxon>
        <taxon>Actinomycetota</taxon>
        <taxon>Actinomycetes</taxon>
        <taxon>Streptosporangiales</taxon>
        <taxon>Thermomonosporaceae</taxon>
        <taxon>Actinomadura</taxon>
    </lineage>
</organism>
<keyword evidence="2" id="KW-1185">Reference proteome</keyword>
<dbReference type="SUPFAM" id="SSF52096">
    <property type="entry name" value="ClpP/crotonase"/>
    <property type="match status" value="1"/>
</dbReference>
<dbReference type="GO" id="GO:0003824">
    <property type="term" value="F:catalytic activity"/>
    <property type="evidence" value="ECO:0007669"/>
    <property type="project" value="UniProtKB-ARBA"/>
</dbReference>
<dbReference type="CDD" id="cd06558">
    <property type="entry name" value="crotonase-like"/>
    <property type="match status" value="1"/>
</dbReference>
<dbReference type="Gene3D" id="3.90.226.10">
    <property type="entry name" value="2-enoyl-CoA Hydratase, Chain A, domain 1"/>
    <property type="match status" value="1"/>
</dbReference>
<evidence type="ECO:0000313" key="2">
    <source>
        <dbReference type="Proteomes" id="UP000295431"/>
    </source>
</evidence>
<dbReference type="PANTHER" id="PTHR11941">
    <property type="entry name" value="ENOYL-COA HYDRATASE-RELATED"/>
    <property type="match status" value="1"/>
</dbReference>
<dbReference type="OrthoDB" id="8640486at2"/>
<dbReference type="InterPro" id="IPR029045">
    <property type="entry name" value="ClpP/crotonase-like_dom_sf"/>
</dbReference>
<name>A0A4R4PEU5_9ACTN</name>
<dbReference type="GO" id="GO:0006635">
    <property type="term" value="P:fatty acid beta-oxidation"/>
    <property type="evidence" value="ECO:0007669"/>
    <property type="project" value="TreeGrafter"/>
</dbReference>
<reference evidence="1 2" key="1">
    <citation type="submission" date="2019-03" db="EMBL/GenBank/DDBJ databases">
        <title>Draft genome sequences of novel Actinobacteria.</title>
        <authorList>
            <person name="Sahin N."/>
            <person name="Ay H."/>
            <person name="Saygin H."/>
        </authorList>
    </citation>
    <scope>NUCLEOTIDE SEQUENCE [LARGE SCALE GENOMIC DNA]</scope>
    <source>
        <strain evidence="1 2">DSM 45347</strain>
    </source>
</reference>
<dbReference type="EMBL" id="SMJW01000001">
    <property type="protein sequence ID" value="TDC20347.1"/>
    <property type="molecule type" value="Genomic_DNA"/>
</dbReference>
<dbReference type="AlphaFoldDB" id="A0A4R4PEU5"/>
<dbReference type="PANTHER" id="PTHR11941:SF54">
    <property type="entry name" value="ENOYL-COA HYDRATASE, MITOCHONDRIAL"/>
    <property type="match status" value="1"/>
</dbReference>
<dbReference type="NCBIfam" id="NF004858">
    <property type="entry name" value="PRK06213.1"/>
    <property type="match status" value="1"/>
</dbReference>
<gene>
    <name evidence="1" type="ORF">E1284_00215</name>
</gene>